<organism evidence="2 3">
    <name type="scientific">Zophobas morio</name>
    <dbReference type="NCBI Taxonomy" id="2755281"/>
    <lineage>
        <taxon>Eukaryota</taxon>
        <taxon>Metazoa</taxon>
        <taxon>Ecdysozoa</taxon>
        <taxon>Arthropoda</taxon>
        <taxon>Hexapoda</taxon>
        <taxon>Insecta</taxon>
        <taxon>Pterygota</taxon>
        <taxon>Neoptera</taxon>
        <taxon>Endopterygota</taxon>
        <taxon>Coleoptera</taxon>
        <taxon>Polyphaga</taxon>
        <taxon>Cucujiformia</taxon>
        <taxon>Tenebrionidae</taxon>
        <taxon>Zophobas</taxon>
    </lineage>
</organism>
<comment type="caution">
    <text evidence="2">The sequence shown here is derived from an EMBL/GenBank/DDBJ whole genome shotgun (WGS) entry which is preliminary data.</text>
</comment>
<evidence type="ECO:0000313" key="2">
    <source>
        <dbReference type="EMBL" id="KAJ3656980.1"/>
    </source>
</evidence>
<proteinExistence type="predicted"/>
<feature type="compositionally biased region" description="Low complexity" evidence="1">
    <location>
        <begin position="29"/>
        <end position="43"/>
    </location>
</feature>
<evidence type="ECO:0000313" key="3">
    <source>
        <dbReference type="Proteomes" id="UP001168821"/>
    </source>
</evidence>
<sequence>MYTIATIHEITQNYFVVRRRPRNYGPNKTTSSRRLPPTTSPSTRRLHHPYQKRATPNFLETSHPPYKQTVVQRSTQRAPRHSGLLDRRLANKDTQHSMFNT</sequence>
<gene>
    <name evidence="2" type="ORF">Zmor_016017</name>
</gene>
<name>A0AA38IJ23_9CUCU</name>
<dbReference type="EMBL" id="JALNTZ010000004">
    <property type="protein sequence ID" value="KAJ3656980.1"/>
    <property type="molecule type" value="Genomic_DNA"/>
</dbReference>
<feature type="region of interest" description="Disordered" evidence="1">
    <location>
        <begin position="20"/>
        <end position="101"/>
    </location>
</feature>
<protein>
    <submittedName>
        <fullName evidence="2">Uncharacterized protein</fullName>
    </submittedName>
</protein>
<feature type="compositionally biased region" description="Basic and acidic residues" evidence="1">
    <location>
        <begin position="83"/>
        <end position="95"/>
    </location>
</feature>
<dbReference type="AlphaFoldDB" id="A0AA38IJ23"/>
<keyword evidence="3" id="KW-1185">Reference proteome</keyword>
<evidence type="ECO:0000256" key="1">
    <source>
        <dbReference type="SAM" id="MobiDB-lite"/>
    </source>
</evidence>
<dbReference type="Proteomes" id="UP001168821">
    <property type="component" value="Unassembled WGS sequence"/>
</dbReference>
<accession>A0AA38IJ23</accession>
<reference evidence="2" key="1">
    <citation type="journal article" date="2023" name="G3 (Bethesda)">
        <title>Whole genome assemblies of Zophobas morio and Tenebrio molitor.</title>
        <authorList>
            <person name="Kaur S."/>
            <person name="Stinson S.A."/>
            <person name="diCenzo G.C."/>
        </authorList>
    </citation>
    <scope>NUCLEOTIDE SEQUENCE</scope>
    <source>
        <strain evidence="2">QUZm001</strain>
    </source>
</reference>